<proteinExistence type="predicted"/>
<evidence type="ECO:0000313" key="2">
    <source>
        <dbReference type="Proteomes" id="UP001515480"/>
    </source>
</evidence>
<evidence type="ECO:0000313" key="1">
    <source>
        <dbReference type="EMBL" id="KAL1530315.1"/>
    </source>
</evidence>
<gene>
    <name evidence="1" type="ORF">AB1Y20_001225</name>
</gene>
<sequence>MASFLPRPPLQPLSFLPASSFGAQQGSSVPVWAETAAWCRSCTRMHPWQMTPVQMQDLNSIRRDEANKAERHARPSGKKGLKERQYQIEDLRAMASAVLSGTQPNAHAAAMAAGLPSAERTLRRYLKEVAAQHAGNEQMPARDKQIEGVQEMEFKRKGQEDLTARRLFTNDELDYFKRALKLYSEMGWPLDYQQIRCMFSHACG</sequence>
<reference evidence="1 2" key="1">
    <citation type="journal article" date="2024" name="Science">
        <title>Giant polyketide synthase enzymes in the biosynthesis of giant marine polyether toxins.</title>
        <authorList>
            <person name="Fallon T.R."/>
            <person name="Shende V.V."/>
            <person name="Wierzbicki I.H."/>
            <person name="Pendleton A.L."/>
            <person name="Watervoot N.F."/>
            <person name="Auber R.P."/>
            <person name="Gonzalez D.J."/>
            <person name="Wisecaver J.H."/>
            <person name="Moore B.S."/>
        </authorList>
    </citation>
    <scope>NUCLEOTIDE SEQUENCE [LARGE SCALE GENOMIC DNA]</scope>
    <source>
        <strain evidence="1 2">12B1</strain>
    </source>
</reference>
<name>A0AB34K836_PRYPA</name>
<dbReference type="Proteomes" id="UP001515480">
    <property type="component" value="Unassembled WGS sequence"/>
</dbReference>
<comment type="caution">
    <text evidence="1">The sequence shown here is derived from an EMBL/GenBank/DDBJ whole genome shotgun (WGS) entry which is preliminary data.</text>
</comment>
<protein>
    <submittedName>
        <fullName evidence="1">Uncharacterized protein</fullName>
    </submittedName>
</protein>
<dbReference type="AlphaFoldDB" id="A0AB34K836"/>
<accession>A0AB34K836</accession>
<keyword evidence="2" id="KW-1185">Reference proteome</keyword>
<dbReference type="EMBL" id="JBGBPQ010000001">
    <property type="protein sequence ID" value="KAL1530315.1"/>
    <property type="molecule type" value="Genomic_DNA"/>
</dbReference>
<organism evidence="1 2">
    <name type="scientific">Prymnesium parvum</name>
    <name type="common">Toxic golden alga</name>
    <dbReference type="NCBI Taxonomy" id="97485"/>
    <lineage>
        <taxon>Eukaryota</taxon>
        <taxon>Haptista</taxon>
        <taxon>Haptophyta</taxon>
        <taxon>Prymnesiophyceae</taxon>
        <taxon>Prymnesiales</taxon>
        <taxon>Prymnesiaceae</taxon>
        <taxon>Prymnesium</taxon>
    </lineage>
</organism>